<keyword evidence="5" id="KW-0547">Nucleotide-binding</keyword>
<dbReference type="EC" id="2.7.13.3" evidence="2"/>
<evidence type="ECO:0000313" key="10">
    <source>
        <dbReference type="Proteomes" id="UP001201217"/>
    </source>
</evidence>
<keyword evidence="4" id="KW-0808">Transferase</keyword>
<keyword evidence="3" id="KW-0597">Phosphoprotein</keyword>
<protein>
    <recommendedName>
        <fullName evidence="2">histidine kinase</fullName>
        <ecNumber evidence="2">2.7.13.3</ecNumber>
    </recommendedName>
</protein>
<organism evidence="9 10">
    <name type="scientific">Maritalea mediterranea</name>
    <dbReference type="NCBI Taxonomy" id="2909667"/>
    <lineage>
        <taxon>Bacteria</taxon>
        <taxon>Pseudomonadati</taxon>
        <taxon>Pseudomonadota</taxon>
        <taxon>Alphaproteobacteria</taxon>
        <taxon>Hyphomicrobiales</taxon>
        <taxon>Devosiaceae</taxon>
        <taxon>Maritalea</taxon>
    </lineage>
</organism>
<keyword evidence="6 9" id="KW-0418">Kinase</keyword>
<keyword evidence="10" id="KW-1185">Reference proteome</keyword>
<evidence type="ECO:0000256" key="6">
    <source>
        <dbReference type="ARBA" id="ARBA00022777"/>
    </source>
</evidence>
<dbReference type="InterPro" id="IPR011102">
    <property type="entry name" value="Sig_transdc_His_kinase_HWE"/>
</dbReference>
<evidence type="ECO:0000256" key="4">
    <source>
        <dbReference type="ARBA" id="ARBA00022679"/>
    </source>
</evidence>
<dbReference type="PANTHER" id="PTHR41523">
    <property type="entry name" value="TWO-COMPONENT SYSTEM SENSOR PROTEIN"/>
    <property type="match status" value="1"/>
</dbReference>
<keyword evidence="7" id="KW-0067">ATP-binding</keyword>
<proteinExistence type="predicted"/>
<dbReference type="SMART" id="SM00911">
    <property type="entry name" value="HWE_HK"/>
    <property type="match status" value="1"/>
</dbReference>
<dbReference type="RefSeq" id="WP_236114747.1">
    <property type="nucleotide sequence ID" value="NZ_JAKGTI010000002.1"/>
</dbReference>
<evidence type="ECO:0000313" key="9">
    <source>
        <dbReference type="EMBL" id="MCF4099194.1"/>
    </source>
</evidence>
<reference evidence="9 10" key="1">
    <citation type="submission" date="2022-01" db="EMBL/GenBank/DDBJ databases">
        <title>Maritalea mediterranea sp. nov., isolated from marine plastic residues from the Malva-rosa beach (Valencia, Spain).</title>
        <authorList>
            <person name="Vidal-Verdu A."/>
            <person name="Molina-Menor E."/>
            <person name="Pascual J."/>
            <person name="Pereto J."/>
            <person name="Porcar M."/>
        </authorList>
    </citation>
    <scope>NUCLEOTIDE SEQUENCE [LARGE SCALE GENOMIC DNA]</scope>
    <source>
        <strain evidence="9 10">P4.10X</strain>
    </source>
</reference>
<comment type="caution">
    <text evidence="9">The sequence shown here is derived from an EMBL/GenBank/DDBJ whole genome shotgun (WGS) entry which is preliminary data.</text>
</comment>
<dbReference type="PANTHER" id="PTHR41523:SF8">
    <property type="entry name" value="ETHYLENE RESPONSE SENSOR PROTEIN"/>
    <property type="match status" value="1"/>
</dbReference>
<evidence type="ECO:0000256" key="1">
    <source>
        <dbReference type="ARBA" id="ARBA00000085"/>
    </source>
</evidence>
<comment type="catalytic activity">
    <reaction evidence="1">
        <text>ATP + protein L-histidine = ADP + protein N-phospho-L-histidine.</text>
        <dbReference type="EC" id="2.7.13.3"/>
    </reaction>
</comment>
<evidence type="ECO:0000256" key="5">
    <source>
        <dbReference type="ARBA" id="ARBA00022741"/>
    </source>
</evidence>
<dbReference type="Gene3D" id="3.30.450.20">
    <property type="entry name" value="PAS domain"/>
    <property type="match status" value="1"/>
</dbReference>
<dbReference type="GO" id="GO:0016301">
    <property type="term" value="F:kinase activity"/>
    <property type="evidence" value="ECO:0007669"/>
    <property type="project" value="UniProtKB-KW"/>
</dbReference>
<feature type="domain" description="Signal transduction histidine kinase HWE region" evidence="8">
    <location>
        <begin position="140"/>
        <end position="222"/>
    </location>
</feature>
<evidence type="ECO:0000256" key="2">
    <source>
        <dbReference type="ARBA" id="ARBA00012438"/>
    </source>
</evidence>
<gene>
    <name evidence="9" type="ORF">L1I42_11900</name>
</gene>
<dbReference type="EMBL" id="JAKGTI010000002">
    <property type="protein sequence ID" value="MCF4099194.1"/>
    <property type="molecule type" value="Genomic_DNA"/>
</dbReference>
<evidence type="ECO:0000256" key="7">
    <source>
        <dbReference type="ARBA" id="ARBA00022840"/>
    </source>
</evidence>
<dbReference type="Pfam" id="PF07536">
    <property type="entry name" value="HWE_HK"/>
    <property type="match status" value="1"/>
</dbReference>
<dbReference type="Proteomes" id="UP001201217">
    <property type="component" value="Unassembled WGS sequence"/>
</dbReference>
<accession>A0ABS9EBC9</accession>
<evidence type="ECO:0000259" key="8">
    <source>
        <dbReference type="SMART" id="SM00911"/>
    </source>
</evidence>
<sequence length="330" mass="37842">MHRHSLTWEKQETDSDRQRDYLTFALVRSGVCAMLQNENFQYQYIANLPTDWNSPGSDDTPSDLSIFGRDLGERLTAEKEKILDTGQKREFEWVDARGRTYHFLVELVFDRQDGKQIFTTVNDLTDERRREKTLRTLLKEVSHRSKNLMAIIQSVASQTARHAPSLDRFLQSFHGRLQSLSLAQDSIMETDWQGSSLKDLVERQISHFPLRAKKLIRFYGEDVVISPNAAVHVGLALHELLSNAARHGSFMQDDRHIYISTKLQQLESTTPILTLSWEEPVVEDTDVQADNKRFGSTILERVVPNALSGRADYNVSDGTIRYEISFPSNA</sequence>
<evidence type="ECO:0000256" key="3">
    <source>
        <dbReference type="ARBA" id="ARBA00022553"/>
    </source>
</evidence>
<name>A0ABS9EBC9_9HYPH</name>